<name>A0A451AQG4_9GAMM</name>
<dbReference type="EMBL" id="CAADGD010000001">
    <property type="protein sequence ID" value="VFK68301.1"/>
    <property type="molecule type" value="Genomic_DNA"/>
</dbReference>
<dbReference type="Pfam" id="PF18906">
    <property type="entry name" value="Phage_tube_2"/>
    <property type="match status" value="1"/>
</dbReference>
<proteinExistence type="predicted"/>
<sequence length="308" mass="33232">MGNKAKKKILLAKVETTYGTDPTPDGGNNAILISDVTISPMEGETKKRKLVNGRLGNELALHVGTHIKLEFDVEVAGSGAAGTAPAYGPLLHGCALVETVTPSEKVEYEPVSDDEKSVTLYFYLDGALHKVIGARGTMGIKIKADEIPYFHFVFTGLWVDPAAETNPTGDFTAFQDPLPVTNSDTTFTMGGASAKLYEFECKQENVVKYLHRVGLESVEITNHTPNASVTIDAPPLGTKNWFTDTKGNNAGALQLVHGKIAGNIVQFDFPKAQPMKPAYGEQDGFVTIKMDLNIIPESGDDDFKITVK</sequence>
<organism evidence="2">
    <name type="scientific">Candidatus Kentrum sp. UNK</name>
    <dbReference type="NCBI Taxonomy" id="2126344"/>
    <lineage>
        <taxon>Bacteria</taxon>
        <taxon>Pseudomonadati</taxon>
        <taxon>Pseudomonadota</taxon>
        <taxon>Gammaproteobacteria</taxon>
        <taxon>Candidatus Kentrum</taxon>
    </lineage>
</organism>
<dbReference type="InterPro" id="IPR044000">
    <property type="entry name" value="Phage_tube_2"/>
</dbReference>
<evidence type="ECO:0000313" key="2">
    <source>
        <dbReference type="EMBL" id="VFK68301.1"/>
    </source>
</evidence>
<reference evidence="2" key="1">
    <citation type="submission" date="2019-02" db="EMBL/GenBank/DDBJ databases">
        <authorList>
            <person name="Gruber-Vodicka R. H."/>
            <person name="Seah K. B. B."/>
        </authorList>
    </citation>
    <scope>NUCLEOTIDE SEQUENCE</scope>
    <source>
        <strain evidence="2">BECK_BY19</strain>
        <strain evidence="1">BECK_BY8</strain>
    </source>
</reference>
<accession>A0A451AQG4</accession>
<evidence type="ECO:0000313" key="1">
    <source>
        <dbReference type="EMBL" id="VFK58189.1"/>
    </source>
</evidence>
<dbReference type="EMBL" id="CAADFZ010000002">
    <property type="protein sequence ID" value="VFK58189.1"/>
    <property type="molecule type" value="Genomic_DNA"/>
</dbReference>
<gene>
    <name evidence="1" type="ORF">BECKUNK1418G_GA0071005_100237</name>
    <name evidence="2" type="ORF">BECKUNK1418H_GA0071006_100137</name>
</gene>
<dbReference type="AlphaFoldDB" id="A0A451AQG4"/>
<protein>
    <submittedName>
        <fullName evidence="2">Uncharacterized protein</fullName>
    </submittedName>
</protein>